<dbReference type="Gene3D" id="3.90.1280.10">
    <property type="entry name" value="HSP33 redox switch-like"/>
    <property type="match status" value="1"/>
</dbReference>
<dbReference type="SUPFAM" id="SSF118352">
    <property type="entry name" value="HSP33 redox switch-like"/>
    <property type="match status" value="1"/>
</dbReference>
<dbReference type="GO" id="GO:0051082">
    <property type="term" value="F:unfolded protein binding"/>
    <property type="evidence" value="ECO:0007669"/>
    <property type="project" value="InterPro"/>
</dbReference>
<evidence type="ECO:0000256" key="5">
    <source>
        <dbReference type="ARBA" id="ARBA00023284"/>
    </source>
</evidence>
<evidence type="ECO:0000256" key="2">
    <source>
        <dbReference type="ARBA" id="ARBA00022833"/>
    </source>
</evidence>
<sequence>MSSAPFEGNDDVVLPFAVEPLDVRGRVVRLGPSIDTILTRHGYPDVVARVIGEAAALTVMLGASLKFEGRFQLQTKTDGPIEMLVVDFDAPDRLRATARFDKDKLEALGSGTLKTGDLLGSGYLAMTIDQGSDTSRYQGVVAMEGQGLEEAAHQYFRQSEQIPTRVRLAVAEQFENGRHTYRAGGLMIQFLPTSPDRMRQADLAPGDIPEGHSSNDLGIPNEDDAWVEAKALIETIEDHELVDPAVSSERLLYRLFHERGVRVFDGLNVHEECRCSETRVMSMMRRFSPEDRRDMVGDNGRIGITCEFCSRFYDLDPVVMEAEIAKAESESA</sequence>
<dbReference type="SUPFAM" id="SSF64397">
    <property type="entry name" value="Hsp33 domain"/>
    <property type="match status" value="1"/>
</dbReference>
<evidence type="ECO:0000313" key="7">
    <source>
        <dbReference type="Proteomes" id="UP000599312"/>
    </source>
</evidence>
<dbReference type="AlphaFoldDB" id="A0A931BUE2"/>
<accession>A0A931BUE2</accession>
<evidence type="ECO:0000256" key="1">
    <source>
        <dbReference type="ARBA" id="ARBA00022490"/>
    </source>
</evidence>
<dbReference type="GO" id="GO:0005737">
    <property type="term" value="C:cytoplasm"/>
    <property type="evidence" value="ECO:0007669"/>
    <property type="project" value="InterPro"/>
</dbReference>
<evidence type="ECO:0000256" key="4">
    <source>
        <dbReference type="ARBA" id="ARBA00023186"/>
    </source>
</evidence>
<dbReference type="InterPro" id="IPR000397">
    <property type="entry name" value="Heat_shock_Hsp33"/>
</dbReference>
<reference evidence="6" key="1">
    <citation type="submission" date="2020-11" db="EMBL/GenBank/DDBJ databases">
        <authorList>
            <person name="Kim M.K."/>
        </authorList>
    </citation>
    <scope>NUCLEOTIDE SEQUENCE</scope>
    <source>
        <strain evidence="6">BT350</strain>
    </source>
</reference>
<dbReference type="GO" id="GO:0042026">
    <property type="term" value="P:protein refolding"/>
    <property type="evidence" value="ECO:0007669"/>
    <property type="project" value="TreeGrafter"/>
</dbReference>
<dbReference type="InterPro" id="IPR016154">
    <property type="entry name" value="Heat_shock_Hsp33_C"/>
</dbReference>
<gene>
    <name evidence="6" type="ORF">I2H38_16125</name>
</gene>
<dbReference type="PIRSF" id="PIRSF005261">
    <property type="entry name" value="Heat_shock_Hsp33"/>
    <property type="match status" value="1"/>
</dbReference>
<evidence type="ECO:0000256" key="3">
    <source>
        <dbReference type="ARBA" id="ARBA00023157"/>
    </source>
</evidence>
<dbReference type="NCBIfam" id="NF002386">
    <property type="entry name" value="PRK01402.1"/>
    <property type="match status" value="1"/>
</dbReference>
<dbReference type="InterPro" id="IPR016153">
    <property type="entry name" value="Heat_shock_Hsp33_N"/>
</dbReference>
<protein>
    <submittedName>
        <fullName evidence="6">Hsp33 family molecular chaperone</fullName>
    </submittedName>
</protein>
<name>A0A931BUE2_9HYPH</name>
<dbReference type="CDD" id="cd00498">
    <property type="entry name" value="Hsp33"/>
    <property type="match status" value="1"/>
</dbReference>
<evidence type="ECO:0000313" key="6">
    <source>
        <dbReference type="EMBL" id="MBF9234903.1"/>
    </source>
</evidence>
<dbReference type="GO" id="GO:0044183">
    <property type="term" value="F:protein folding chaperone"/>
    <property type="evidence" value="ECO:0007669"/>
    <property type="project" value="TreeGrafter"/>
</dbReference>
<dbReference type="EMBL" id="JADQDO010000008">
    <property type="protein sequence ID" value="MBF9234903.1"/>
    <property type="molecule type" value="Genomic_DNA"/>
</dbReference>
<keyword evidence="4" id="KW-0143">Chaperone</keyword>
<keyword evidence="7" id="KW-1185">Reference proteome</keyword>
<keyword evidence="1" id="KW-0963">Cytoplasm</keyword>
<dbReference type="PANTHER" id="PTHR30111">
    <property type="entry name" value="33 KDA CHAPERONIN"/>
    <property type="match status" value="1"/>
</dbReference>
<keyword evidence="2" id="KW-0862">Zinc</keyword>
<organism evidence="6 7">
    <name type="scientific">Microvirga alba</name>
    <dbReference type="NCBI Taxonomy" id="2791025"/>
    <lineage>
        <taxon>Bacteria</taxon>
        <taxon>Pseudomonadati</taxon>
        <taxon>Pseudomonadota</taxon>
        <taxon>Alphaproteobacteria</taxon>
        <taxon>Hyphomicrobiales</taxon>
        <taxon>Methylobacteriaceae</taxon>
        <taxon>Microvirga</taxon>
    </lineage>
</organism>
<comment type="caution">
    <text evidence="6">The sequence shown here is derived from an EMBL/GenBank/DDBJ whole genome shotgun (WGS) entry which is preliminary data.</text>
</comment>
<dbReference type="RefSeq" id="WP_196272881.1">
    <property type="nucleotide sequence ID" value="NZ_JADQDO010000008.1"/>
</dbReference>
<dbReference type="PANTHER" id="PTHR30111:SF1">
    <property type="entry name" value="33 KDA CHAPERONIN"/>
    <property type="match status" value="1"/>
</dbReference>
<dbReference type="Gene3D" id="1.10.287.480">
    <property type="entry name" value="helix hairpin bin"/>
    <property type="match status" value="1"/>
</dbReference>
<proteinExistence type="predicted"/>
<dbReference type="Gene3D" id="3.55.30.10">
    <property type="entry name" value="Hsp33 domain"/>
    <property type="match status" value="1"/>
</dbReference>
<keyword evidence="3" id="KW-1015">Disulfide bond</keyword>
<dbReference type="Proteomes" id="UP000599312">
    <property type="component" value="Unassembled WGS sequence"/>
</dbReference>
<keyword evidence="5" id="KW-0676">Redox-active center</keyword>
<dbReference type="Pfam" id="PF01430">
    <property type="entry name" value="HSP33"/>
    <property type="match status" value="1"/>
</dbReference>
<dbReference type="InterPro" id="IPR023212">
    <property type="entry name" value="Hsp33_helix_hairpin_bin_dom_sf"/>
</dbReference>